<keyword evidence="1" id="KW-0805">Transcription regulation</keyword>
<dbReference type="PANTHER" id="PTHR43280">
    <property type="entry name" value="ARAC-FAMILY TRANSCRIPTIONAL REGULATOR"/>
    <property type="match status" value="1"/>
</dbReference>
<dbReference type="SUPFAM" id="SSF46689">
    <property type="entry name" value="Homeodomain-like"/>
    <property type="match status" value="2"/>
</dbReference>
<gene>
    <name evidence="5" type="ORF">RCOM_1949430</name>
</gene>
<dbReference type="PROSITE" id="PS00041">
    <property type="entry name" value="HTH_ARAC_FAMILY_1"/>
    <property type="match status" value="1"/>
</dbReference>
<dbReference type="SMART" id="SM00342">
    <property type="entry name" value="HTH_ARAC"/>
    <property type="match status" value="1"/>
</dbReference>
<dbReference type="InterPro" id="IPR018060">
    <property type="entry name" value="HTH_AraC"/>
</dbReference>
<dbReference type="Pfam" id="PF12833">
    <property type="entry name" value="HTH_18"/>
    <property type="match status" value="1"/>
</dbReference>
<dbReference type="InterPro" id="IPR018062">
    <property type="entry name" value="HTH_AraC-typ_CS"/>
</dbReference>
<name>B9TGZ7_RICCO</name>
<evidence type="ECO:0000313" key="5">
    <source>
        <dbReference type="EMBL" id="EEF24867.1"/>
    </source>
</evidence>
<evidence type="ECO:0000259" key="4">
    <source>
        <dbReference type="PROSITE" id="PS01124"/>
    </source>
</evidence>
<dbReference type="GO" id="GO:0006355">
    <property type="term" value="P:regulation of DNA-templated transcription"/>
    <property type="evidence" value="ECO:0000318"/>
    <property type="project" value="GO_Central"/>
</dbReference>
<evidence type="ECO:0000256" key="3">
    <source>
        <dbReference type="ARBA" id="ARBA00023163"/>
    </source>
</evidence>
<dbReference type="Proteomes" id="UP000008311">
    <property type="component" value="Unassembled WGS sequence"/>
</dbReference>
<keyword evidence="6" id="KW-1185">Reference proteome</keyword>
<evidence type="ECO:0000256" key="1">
    <source>
        <dbReference type="ARBA" id="ARBA00023015"/>
    </source>
</evidence>
<dbReference type="PANTHER" id="PTHR43280:SF2">
    <property type="entry name" value="HTH-TYPE TRANSCRIPTIONAL REGULATOR EXSA"/>
    <property type="match status" value="1"/>
</dbReference>
<dbReference type="GO" id="GO:0003700">
    <property type="term" value="F:DNA-binding transcription factor activity"/>
    <property type="evidence" value="ECO:0000318"/>
    <property type="project" value="GO_Central"/>
</dbReference>
<dbReference type="PROSITE" id="PS01124">
    <property type="entry name" value="HTH_ARAC_FAMILY_2"/>
    <property type="match status" value="1"/>
</dbReference>
<dbReference type="Gene3D" id="1.10.10.60">
    <property type="entry name" value="Homeodomain-like"/>
    <property type="match status" value="2"/>
</dbReference>
<dbReference type="GO" id="GO:0000976">
    <property type="term" value="F:transcription cis-regulatory region binding"/>
    <property type="evidence" value="ECO:0000318"/>
    <property type="project" value="GO_Central"/>
</dbReference>
<keyword evidence="3" id="KW-0804">Transcription</keyword>
<reference evidence="6" key="1">
    <citation type="journal article" date="2010" name="Nat. Biotechnol.">
        <title>Draft genome sequence of the oilseed species Ricinus communis.</title>
        <authorList>
            <person name="Chan A.P."/>
            <person name="Crabtree J."/>
            <person name="Zhao Q."/>
            <person name="Lorenzi H."/>
            <person name="Orvis J."/>
            <person name="Puiu D."/>
            <person name="Melake-Berhan A."/>
            <person name="Jones K.M."/>
            <person name="Redman J."/>
            <person name="Chen G."/>
            <person name="Cahoon E.B."/>
            <person name="Gedil M."/>
            <person name="Stanke M."/>
            <person name="Haas B.J."/>
            <person name="Wortman J.R."/>
            <person name="Fraser-Liggett C.M."/>
            <person name="Ravel J."/>
            <person name="Rabinowicz P.D."/>
        </authorList>
    </citation>
    <scope>NUCLEOTIDE SEQUENCE [LARGE SCALE GENOMIC DNA]</scope>
    <source>
        <strain evidence="6">cv. Hale</strain>
    </source>
</reference>
<dbReference type="InterPro" id="IPR009057">
    <property type="entry name" value="Homeodomain-like_sf"/>
</dbReference>
<dbReference type="AlphaFoldDB" id="B9TGZ7"/>
<organism evidence="5 6">
    <name type="scientific">Ricinus communis</name>
    <name type="common">Castor bean</name>
    <dbReference type="NCBI Taxonomy" id="3988"/>
    <lineage>
        <taxon>Eukaryota</taxon>
        <taxon>Viridiplantae</taxon>
        <taxon>Streptophyta</taxon>
        <taxon>Embryophyta</taxon>
        <taxon>Tracheophyta</taxon>
        <taxon>Spermatophyta</taxon>
        <taxon>Magnoliopsida</taxon>
        <taxon>eudicotyledons</taxon>
        <taxon>Gunneridae</taxon>
        <taxon>Pentapetalae</taxon>
        <taxon>rosids</taxon>
        <taxon>fabids</taxon>
        <taxon>Malpighiales</taxon>
        <taxon>Euphorbiaceae</taxon>
        <taxon>Acalyphoideae</taxon>
        <taxon>Acalypheae</taxon>
        <taxon>Ricinus</taxon>
    </lineage>
</organism>
<evidence type="ECO:0000313" key="6">
    <source>
        <dbReference type="Proteomes" id="UP000008311"/>
    </source>
</evidence>
<keyword evidence="2" id="KW-0238">DNA-binding</keyword>
<evidence type="ECO:0000256" key="2">
    <source>
        <dbReference type="ARBA" id="ARBA00023125"/>
    </source>
</evidence>
<feature type="domain" description="HTH araC/xylS-type" evidence="4">
    <location>
        <begin position="65"/>
        <end position="151"/>
    </location>
</feature>
<dbReference type="InParanoid" id="B9TGZ7"/>
<proteinExistence type="predicted"/>
<protein>
    <recommendedName>
        <fullName evidence="4">HTH araC/xylS-type domain-containing protein</fullName>
    </recommendedName>
</protein>
<dbReference type="EMBL" id="EQ981089">
    <property type="protein sequence ID" value="EEF24867.1"/>
    <property type="molecule type" value="Genomic_DNA"/>
</dbReference>
<sequence length="164" mass="18673">MAWGCCGCFARIRDVRSGRGGIAEPPRRHYTMAAGTAVPSLLPRSKAGCFQGYNRKQPNPMRQHRRITLADAANHLMVSERTLIRHFNKKLGMTPHTYLQNVRIDAAKILLKETNLILGKVAERTGYFDVTYFKRVFRETVGVSPTVFRKTPRRHITDRFISAS</sequence>
<accession>B9TGZ7</accession>